<gene>
    <name evidence="1" type="ORF">HMPREF9718_01205</name>
</gene>
<sequence length="84" mass="10285">MSLYHLRVGDLVIRETNTERGMKQHIGEVLSVRARVRYFHPTQDWREWWDLHHGTQYPYGPWLEDRRCRLIRAEVDQLDRLGLR</sequence>
<dbReference type="HOGENOM" id="CLU_2525855_0_0_5"/>
<evidence type="ECO:0000313" key="1">
    <source>
        <dbReference type="EMBL" id="EKU75853.1"/>
    </source>
</evidence>
<name>K9CV83_SPHYA</name>
<evidence type="ECO:0000313" key="2">
    <source>
        <dbReference type="Proteomes" id="UP000009887"/>
    </source>
</evidence>
<dbReference type="Proteomes" id="UP000009887">
    <property type="component" value="Unassembled WGS sequence"/>
</dbReference>
<organism evidence="1 2">
    <name type="scientific">Sphingobium yanoikuyae ATCC 51230</name>
    <dbReference type="NCBI Taxonomy" id="883163"/>
    <lineage>
        <taxon>Bacteria</taxon>
        <taxon>Pseudomonadati</taxon>
        <taxon>Pseudomonadota</taxon>
        <taxon>Alphaproteobacteria</taxon>
        <taxon>Sphingomonadales</taxon>
        <taxon>Sphingomonadaceae</taxon>
        <taxon>Sphingobium</taxon>
    </lineage>
</organism>
<reference evidence="1 2" key="1">
    <citation type="submission" date="2012-09" db="EMBL/GenBank/DDBJ databases">
        <title>The Genome Sequence of Sphingobium yanoikuyae ATCC 51230.</title>
        <authorList>
            <consortium name="The Broad Institute Genome Sequencing Platform"/>
            <person name="Earl A."/>
            <person name="Ward D."/>
            <person name="Feldgarden M."/>
            <person name="Gevers D."/>
            <person name="Huys G."/>
            <person name="Walker B."/>
            <person name="Young S.K."/>
            <person name="Zeng Q."/>
            <person name="Gargeya S."/>
            <person name="Fitzgerald M."/>
            <person name="Haas B."/>
            <person name="Abouelleil A."/>
            <person name="Alvarado L."/>
            <person name="Arachchi H.M."/>
            <person name="Berlin A.M."/>
            <person name="Chapman S.B."/>
            <person name="Goldberg J."/>
            <person name="Griggs A."/>
            <person name="Gujja S."/>
            <person name="Hansen M."/>
            <person name="Howarth C."/>
            <person name="Imamovic A."/>
            <person name="Larimer J."/>
            <person name="McCowen C."/>
            <person name="Montmayeur A."/>
            <person name="Murphy C."/>
            <person name="Neiman D."/>
            <person name="Pearson M."/>
            <person name="Priest M."/>
            <person name="Roberts A."/>
            <person name="Saif S."/>
            <person name="Shea T."/>
            <person name="Sisk P."/>
            <person name="Sykes S."/>
            <person name="Wortman J."/>
            <person name="Nusbaum C."/>
            <person name="Birren B."/>
        </authorList>
    </citation>
    <scope>NUCLEOTIDE SEQUENCE [LARGE SCALE GENOMIC DNA]</scope>
    <source>
        <strain evidence="1 2">ATCC 51230</strain>
    </source>
</reference>
<proteinExistence type="predicted"/>
<comment type="caution">
    <text evidence="1">The sequence shown here is derived from an EMBL/GenBank/DDBJ whole genome shotgun (WGS) entry which is preliminary data.</text>
</comment>
<protein>
    <submittedName>
        <fullName evidence="1">Uncharacterized protein</fullName>
    </submittedName>
</protein>
<dbReference type="AlphaFoldDB" id="K9CV83"/>
<accession>K9CV83</accession>
<dbReference type="EMBL" id="AGZU01000007">
    <property type="protein sequence ID" value="EKU75853.1"/>
    <property type="molecule type" value="Genomic_DNA"/>
</dbReference>
<dbReference type="PATRIC" id="fig|883163.3.peg.1235"/>
<keyword evidence="2" id="KW-1185">Reference proteome</keyword>